<dbReference type="AlphaFoldDB" id="A0A9P3CQ52"/>
<dbReference type="InterPro" id="IPR050977">
    <property type="entry name" value="Fungal_Meroterpenoid_Isomerase"/>
</dbReference>
<protein>
    <recommendedName>
        <fullName evidence="3">SnoaL-like domain-containing protein</fullName>
    </recommendedName>
</protein>
<accession>A0A9P3CQ52</accession>
<dbReference type="Gene3D" id="3.10.450.50">
    <property type="match status" value="1"/>
</dbReference>
<dbReference type="RefSeq" id="XP_044659989.1">
    <property type="nucleotide sequence ID" value="XM_044804054.1"/>
</dbReference>
<evidence type="ECO:0008006" key="3">
    <source>
        <dbReference type="Google" id="ProtNLM"/>
    </source>
</evidence>
<dbReference type="PANTHER" id="PTHR39598">
    <property type="entry name" value="AUSTINOL SYNTHESIS PROTEIN F-RELATED"/>
    <property type="match status" value="1"/>
</dbReference>
<dbReference type="InterPro" id="IPR032710">
    <property type="entry name" value="NTF2-like_dom_sf"/>
</dbReference>
<dbReference type="EMBL" id="BOLY01000005">
    <property type="protein sequence ID" value="GIZ45502.1"/>
    <property type="molecule type" value="Genomic_DNA"/>
</dbReference>
<gene>
    <name evidence="1" type="ORF">CKM354_000866500</name>
</gene>
<dbReference type="Proteomes" id="UP000825890">
    <property type="component" value="Unassembled WGS sequence"/>
</dbReference>
<keyword evidence="2" id="KW-1185">Reference proteome</keyword>
<organism evidence="1 2">
    <name type="scientific">Cercospora kikuchii</name>
    <dbReference type="NCBI Taxonomy" id="84275"/>
    <lineage>
        <taxon>Eukaryota</taxon>
        <taxon>Fungi</taxon>
        <taxon>Dikarya</taxon>
        <taxon>Ascomycota</taxon>
        <taxon>Pezizomycotina</taxon>
        <taxon>Dothideomycetes</taxon>
        <taxon>Dothideomycetidae</taxon>
        <taxon>Mycosphaerellales</taxon>
        <taxon>Mycosphaerellaceae</taxon>
        <taxon>Cercospora</taxon>
    </lineage>
</organism>
<evidence type="ECO:0000313" key="1">
    <source>
        <dbReference type="EMBL" id="GIZ45502.1"/>
    </source>
</evidence>
<dbReference type="PANTHER" id="PTHR39598:SF1">
    <property type="entry name" value="AUSTINOID BIOSYNTHESIS CLUSTERS PROTEIN F-RELATED"/>
    <property type="match status" value="1"/>
</dbReference>
<reference evidence="1 2" key="1">
    <citation type="submission" date="2021-01" db="EMBL/GenBank/DDBJ databases">
        <title>Cercospora kikuchii MAFF 305040 whole genome shotgun sequence.</title>
        <authorList>
            <person name="Kashiwa T."/>
            <person name="Suzuki T."/>
        </authorList>
    </citation>
    <scope>NUCLEOTIDE SEQUENCE [LARGE SCALE GENOMIC DNA]</scope>
    <source>
        <strain evidence="1 2">MAFF 305040</strain>
    </source>
</reference>
<dbReference type="SUPFAM" id="SSF54427">
    <property type="entry name" value="NTF2-like"/>
    <property type="match status" value="1"/>
</dbReference>
<dbReference type="OrthoDB" id="3758478at2759"/>
<dbReference type="GeneID" id="68294240"/>
<proteinExistence type="predicted"/>
<sequence>MASTTTVLENIRRVVQITIDSLNAWDYETMMAVRSSDFEFRALPSSLEQKVLNSDEFRALWHNLLTPTFKSFKIIPSQRIFDAEGKKAMVYSSLKITIPSGREFEYDMIQIMSFNEDGSLMTRLEEFFDSKAYLEVLESVQNGHGQ</sequence>
<name>A0A9P3CQ52_9PEZI</name>
<evidence type="ECO:0000313" key="2">
    <source>
        <dbReference type="Proteomes" id="UP000825890"/>
    </source>
</evidence>
<comment type="caution">
    <text evidence="1">The sequence shown here is derived from an EMBL/GenBank/DDBJ whole genome shotgun (WGS) entry which is preliminary data.</text>
</comment>